<dbReference type="SMART" id="SM00235">
    <property type="entry name" value="ZnMc"/>
    <property type="match status" value="1"/>
</dbReference>
<evidence type="ECO:0000256" key="4">
    <source>
        <dbReference type="ARBA" id="ARBA00022833"/>
    </source>
</evidence>
<reference evidence="9" key="1">
    <citation type="submission" date="2025-08" db="UniProtKB">
        <authorList>
            <consortium name="RefSeq"/>
        </authorList>
    </citation>
    <scope>IDENTIFICATION</scope>
</reference>
<protein>
    <submittedName>
        <fullName evidence="9">Metalloendoproteinase 4-MMP-like</fullName>
    </submittedName>
</protein>
<keyword evidence="8" id="KW-1185">Reference proteome</keyword>
<sequence length="216" mass="24821">MAYPNNPWLPGQLNLLSLWSKCWQNNSCTCYPAAQLWQRGLPMTITYALLQDLDYIPRPMILAELRAAFDLYAQLIPVTFQETQVYQEADIIFEFTLIYTNDLALCTIANPNEPRRVQFNVIYHWRLKPSKEDLPSIYGTAVHEIGHALGLEHSSYPWSYMSPLGNYDHQKYLTTFDINNLLALYGTRRTIQDTNGSPPVIYCPQSFVLLGGSNYT</sequence>
<dbReference type="InterPro" id="IPR021190">
    <property type="entry name" value="Pept_M10A"/>
</dbReference>
<proteinExistence type="predicted"/>
<feature type="binding site" evidence="6">
    <location>
        <position position="143"/>
    </location>
    <ligand>
        <name>Zn(2+)</name>
        <dbReference type="ChEBI" id="CHEBI:29105"/>
        <label>2</label>
        <note>catalytic</note>
    </ligand>
</feature>
<evidence type="ECO:0000256" key="6">
    <source>
        <dbReference type="PIRSR" id="PIRSR621190-2"/>
    </source>
</evidence>
<dbReference type="InterPro" id="IPR006026">
    <property type="entry name" value="Peptidase_Metallo"/>
</dbReference>
<feature type="domain" description="Peptidase metallopeptidase" evidence="7">
    <location>
        <begin position="33"/>
        <end position="187"/>
    </location>
</feature>
<keyword evidence="2 6" id="KW-0479">Metal-binding</keyword>
<dbReference type="SUPFAM" id="SSF55486">
    <property type="entry name" value="Metalloproteases ('zincins'), catalytic domain"/>
    <property type="match status" value="1"/>
</dbReference>
<dbReference type="Gene3D" id="3.40.390.10">
    <property type="entry name" value="Collagenase (Catalytic Domain)"/>
    <property type="match status" value="1"/>
</dbReference>
<evidence type="ECO:0000256" key="5">
    <source>
        <dbReference type="PIRSR" id="PIRSR621190-1"/>
    </source>
</evidence>
<feature type="binding site" evidence="6">
    <location>
        <position position="102"/>
    </location>
    <ligand>
        <name>Ca(2+)</name>
        <dbReference type="ChEBI" id="CHEBI:29108"/>
        <label>3</label>
    </ligand>
</feature>
<dbReference type="GO" id="GO:0004222">
    <property type="term" value="F:metalloendopeptidase activity"/>
    <property type="evidence" value="ECO:0007669"/>
    <property type="project" value="InterPro"/>
</dbReference>
<keyword evidence="1" id="KW-0645">Protease</keyword>
<feature type="binding site" evidence="6">
    <location>
        <position position="161"/>
    </location>
    <ligand>
        <name>Zn(2+)</name>
        <dbReference type="ChEBI" id="CHEBI:29105"/>
        <label>2</label>
        <note>catalytic</note>
    </ligand>
</feature>
<feature type="active site" evidence="5">
    <location>
        <position position="144"/>
    </location>
</feature>
<dbReference type="GO" id="GO:0006508">
    <property type="term" value="P:proteolysis"/>
    <property type="evidence" value="ECO:0007669"/>
    <property type="project" value="UniProtKB-KW"/>
</dbReference>
<evidence type="ECO:0000259" key="7">
    <source>
        <dbReference type="SMART" id="SM00235"/>
    </source>
</evidence>
<dbReference type="InterPro" id="IPR024079">
    <property type="entry name" value="MetalloPept_cat_dom_sf"/>
</dbReference>
<keyword evidence="6" id="KW-0106">Calcium</keyword>
<evidence type="ECO:0000256" key="1">
    <source>
        <dbReference type="ARBA" id="ARBA00022670"/>
    </source>
</evidence>
<comment type="cofactor">
    <cofactor evidence="6">
        <name>Zn(2+)</name>
        <dbReference type="ChEBI" id="CHEBI:29105"/>
    </cofactor>
    <text evidence="6">Binds 2 Zn(2+) ions per subunit.</text>
</comment>
<dbReference type="GeneID" id="120251410"/>
<feature type="binding site" evidence="6">
    <location>
        <position position="147"/>
    </location>
    <ligand>
        <name>Zn(2+)</name>
        <dbReference type="ChEBI" id="CHEBI:29105"/>
        <label>2</label>
        <note>catalytic</note>
    </ligand>
</feature>
<organism evidence="8 9">
    <name type="scientific">Dioscorea cayennensis subsp. rotundata</name>
    <name type="common">White Guinea yam</name>
    <name type="synonym">Dioscorea rotundata</name>
    <dbReference type="NCBI Taxonomy" id="55577"/>
    <lineage>
        <taxon>Eukaryota</taxon>
        <taxon>Viridiplantae</taxon>
        <taxon>Streptophyta</taxon>
        <taxon>Embryophyta</taxon>
        <taxon>Tracheophyta</taxon>
        <taxon>Spermatophyta</taxon>
        <taxon>Magnoliopsida</taxon>
        <taxon>Liliopsida</taxon>
        <taxon>Dioscoreales</taxon>
        <taxon>Dioscoreaceae</taxon>
        <taxon>Dioscorea</taxon>
    </lineage>
</organism>
<evidence type="ECO:0000256" key="2">
    <source>
        <dbReference type="ARBA" id="ARBA00022723"/>
    </source>
</evidence>
<dbReference type="InterPro" id="IPR001818">
    <property type="entry name" value="Pept_M10_metallopeptidase"/>
</dbReference>
<evidence type="ECO:0000256" key="3">
    <source>
        <dbReference type="ARBA" id="ARBA00022801"/>
    </source>
</evidence>
<name>A0AB40AM07_DIOCR</name>
<dbReference type="AlphaFoldDB" id="A0AB40AM07"/>
<comment type="cofactor">
    <cofactor evidence="6">
        <name>Ca(2+)</name>
        <dbReference type="ChEBI" id="CHEBI:29108"/>
    </cofactor>
    <text evidence="6">Can bind about 5 Ca(2+) ions per subunit.</text>
</comment>
<dbReference type="PANTHER" id="PTHR10201">
    <property type="entry name" value="MATRIX METALLOPROTEINASE"/>
    <property type="match status" value="1"/>
</dbReference>
<dbReference type="Proteomes" id="UP001515500">
    <property type="component" value="Chromosome 20"/>
</dbReference>
<feature type="binding site" evidence="6">
    <location>
        <position position="153"/>
    </location>
    <ligand>
        <name>Zn(2+)</name>
        <dbReference type="ChEBI" id="CHEBI:29105"/>
        <label>2</label>
        <note>catalytic</note>
    </ligand>
</feature>
<dbReference type="RefSeq" id="XP_039115869.1">
    <property type="nucleotide sequence ID" value="XM_039259935.1"/>
</dbReference>
<evidence type="ECO:0000313" key="8">
    <source>
        <dbReference type="Proteomes" id="UP001515500"/>
    </source>
</evidence>
<gene>
    <name evidence="9" type="primary">LOC120251410</name>
</gene>
<keyword evidence="3" id="KW-0378">Hydrolase</keyword>
<dbReference type="Pfam" id="PF00413">
    <property type="entry name" value="Peptidase_M10"/>
    <property type="match status" value="1"/>
</dbReference>
<accession>A0AB40AM07</accession>
<feature type="binding site" evidence="6">
    <location>
        <position position="90"/>
    </location>
    <ligand>
        <name>Ca(2+)</name>
        <dbReference type="ChEBI" id="CHEBI:29108"/>
        <label>2</label>
    </ligand>
</feature>
<evidence type="ECO:0000313" key="9">
    <source>
        <dbReference type="RefSeq" id="XP_039115869.1"/>
    </source>
</evidence>
<dbReference type="PRINTS" id="PR00138">
    <property type="entry name" value="MATRIXIN"/>
</dbReference>
<dbReference type="GO" id="GO:0008270">
    <property type="term" value="F:zinc ion binding"/>
    <property type="evidence" value="ECO:0007669"/>
    <property type="project" value="InterPro"/>
</dbReference>
<keyword evidence="4 6" id="KW-0862">Zinc</keyword>
<dbReference type="GO" id="GO:0031012">
    <property type="term" value="C:extracellular matrix"/>
    <property type="evidence" value="ECO:0007669"/>
    <property type="project" value="InterPro"/>
</dbReference>